<evidence type="ECO:0000313" key="2">
    <source>
        <dbReference type="EMBL" id="GJE89126.1"/>
    </source>
</evidence>
<organism evidence="2 3">
    <name type="scientific">Phanerochaete sordida</name>
    <dbReference type="NCBI Taxonomy" id="48140"/>
    <lineage>
        <taxon>Eukaryota</taxon>
        <taxon>Fungi</taxon>
        <taxon>Dikarya</taxon>
        <taxon>Basidiomycota</taxon>
        <taxon>Agaricomycotina</taxon>
        <taxon>Agaricomycetes</taxon>
        <taxon>Polyporales</taxon>
        <taxon>Phanerochaetaceae</taxon>
        <taxon>Phanerochaete</taxon>
    </lineage>
</organism>
<dbReference type="InterPro" id="IPR011051">
    <property type="entry name" value="RmlC_Cupin_sf"/>
</dbReference>
<dbReference type="InterPro" id="IPR014710">
    <property type="entry name" value="RmlC-like_jellyroll"/>
</dbReference>
<accession>A0A9P3LB55</accession>
<dbReference type="EMBL" id="BPQB01000011">
    <property type="protein sequence ID" value="GJE89126.1"/>
    <property type="molecule type" value="Genomic_DNA"/>
</dbReference>
<name>A0A9P3LB55_9APHY</name>
<dbReference type="OrthoDB" id="5840532at2759"/>
<reference evidence="2 3" key="1">
    <citation type="submission" date="2021-08" db="EMBL/GenBank/DDBJ databases">
        <title>Draft Genome Sequence of Phanerochaete sordida strain YK-624.</title>
        <authorList>
            <person name="Mori T."/>
            <person name="Dohra H."/>
            <person name="Suzuki T."/>
            <person name="Kawagishi H."/>
            <person name="Hirai H."/>
        </authorList>
    </citation>
    <scope>NUCLEOTIDE SEQUENCE [LARGE SCALE GENOMIC DNA]</scope>
    <source>
        <strain evidence="2 3">YK-624</strain>
    </source>
</reference>
<dbReference type="Gene3D" id="2.20.70.150">
    <property type="match status" value="1"/>
</dbReference>
<dbReference type="Pfam" id="PF07883">
    <property type="entry name" value="Cupin_2"/>
    <property type="match status" value="1"/>
</dbReference>
<keyword evidence="3" id="KW-1185">Reference proteome</keyword>
<dbReference type="Gene3D" id="2.60.120.10">
    <property type="entry name" value="Jelly Rolls"/>
    <property type="match status" value="1"/>
</dbReference>
<dbReference type="InterPro" id="IPR047142">
    <property type="entry name" value="OryJ/VirC-like"/>
</dbReference>
<dbReference type="AlphaFoldDB" id="A0A9P3LB55"/>
<proteinExistence type="predicted"/>
<protein>
    <submittedName>
        <fullName evidence="2">Cupin domain-containing protein</fullName>
    </submittedName>
</protein>
<dbReference type="Proteomes" id="UP000703269">
    <property type="component" value="Unassembled WGS sequence"/>
</dbReference>
<dbReference type="CDD" id="cd02231">
    <property type="entry name" value="cupin_BLL6423-like"/>
    <property type="match status" value="1"/>
</dbReference>
<comment type="caution">
    <text evidence="2">The sequence shown here is derived from an EMBL/GenBank/DDBJ whole genome shotgun (WGS) entry which is preliminary data.</text>
</comment>
<evidence type="ECO:0000313" key="3">
    <source>
        <dbReference type="Proteomes" id="UP000703269"/>
    </source>
</evidence>
<dbReference type="PANTHER" id="PTHR36156:SF2">
    <property type="entry name" value="CUPIN TYPE-2 DOMAIN-CONTAINING PROTEIN"/>
    <property type="match status" value="1"/>
</dbReference>
<gene>
    <name evidence="2" type="ORF">PsYK624_052200</name>
</gene>
<dbReference type="PANTHER" id="PTHR36156">
    <property type="entry name" value="SLR2101 PROTEIN"/>
    <property type="match status" value="1"/>
</dbReference>
<feature type="domain" description="Cupin type-2" evidence="1">
    <location>
        <begin position="86"/>
        <end position="152"/>
    </location>
</feature>
<evidence type="ECO:0000259" key="1">
    <source>
        <dbReference type="Pfam" id="PF07883"/>
    </source>
</evidence>
<dbReference type="InterPro" id="IPR013096">
    <property type="entry name" value="Cupin_2"/>
</dbReference>
<dbReference type="SUPFAM" id="SSF51182">
    <property type="entry name" value="RmlC-like cupins"/>
    <property type="match status" value="1"/>
</dbReference>
<sequence>MTTSSTPAALAPVRRIVTGHTSDGKAVVAADDPVPSYPFRGSTTHFTDLFWQEGFPADNSSNGLSRAVTTHDTEIVNAKGSLLRAVDMPPHTESVFHRVNTIDYGVLISGSLVLVLDDNKRVLMKPGDVIVQRGTIHAWVNDTDEWTRMYFVLIPANKVEAGGKELEVEFKPLPAQWKASSS</sequence>